<keyword evidence="2" id="KW-0808">Transferase</keyword>
<evidence type="ECO:0000256" key="1">
    <source>
        <dbReference type="ARBA" id="ARBA00022676"/>
    </source>
</evidence>
<evidence type="ECO:0000313" key="8">
    <source>
        <dbReference type="Proteomes" id="UP000054166"/>
    </source>
</evidence>
<keyword evidence="3" id="KW-0548">Nucleotidyltransferase</keyword>
<sequence>MSDDEGMYEEDTMDVDDFEDFDEPSPAPSVPLKGRKRFLADLEEMKKFSVIGFGFHGFDLRNLRAGDDEGTIEFKIMTSDGHPVLSANLLVSDPSEYPDHHTFYAFSTSDAPSHIGQVVEDVSSGKSRSIKKTFEDFLSAIHKASREDDDGEADAEADAYDAYDEDDNEFGASRFAHSTLRPKKLQYDFLEVVAAGYRPGLIRFGVDDFSLSISIPVIKLANDIPARALMAWDRRLLSRTQHLTLLISGLRGTYPPLKADGTLTQDAVARGTNLQFKVGLSRQYKPSKEYALEAKRTYGLVDDEAQQQERPLEEEPLLTVDGFTVREESPHDEDEDDDGRFDSFSLSSSLETLLDHSLVRVIQTRIKYGLGWAGAETLVAETERLQQTTDDVIAIDRQLFDNADKTERKLRQTYNLPPDPLVGRETMDELNLPLVAFCYLIRRLTLCTRYCLVCHNKLNTDFEVLKPYVCDSKLCSYQFYAFNRGPSLEYEIISNPETVDLLVSIAYTAAADQCLNEPLPLGMGLRVPVPDARRCVVPLGPTWGHAMAPVVAVPKPVPPTGDPDGLCEFDEMDIISMRASIAEMIHALPPIREMRRHLLKKTKAGKSKPKLKDMDSSIPTAAWLILRWCVASCTAHLEELTSDEDLVRNIDSTWRQFRFTIGAPDAEARFKAAVAEAQKTDANARKYPGLYAFHGSPLKNWHSIIRHGLWFKTIAHGRAYGDGVYFAKDGSTSMGGYAQGTSNVWRHSQIAPRCCVAVAEIVNQPSKFVSNNPHYVVNDTNWIICRYLLVKTGVEPMGETEENTKDVELTKIPLVKLDPAHPLTLTSGGRGGGQKHIQFPEPSYKLEKLLKARRKEYLEEDFDEDDQAIFEAKETPANSQREVIVIENSPPPSKAPALDDWKHDAEWVTASTAHLMPPPFEASPSATMALQRELRAMVKEQESATSLKDLGWYMPPDLIGDNLFQWIVELHSFEETLPIAKGMKTAGINSIIFEIRFPPTFPLAPPFFRIIKPRLLPFIQGGGGHVTGGGSMCMDLLTSDGWLPSYSISAVLLQIKLAISNLEPRPAQLARNWDTPYGVQESLEGFKRAAATHGWKVPSGIDRLVR</sequence>
<dbReference type="Proteomes" id="UP000054166">
    <property type="component" value="Unassembled WGS sequence"/>
</dbReference>
<feature type="domain" description="UBC core" evidence="6">
    <location>
        <begin position="925"/>
        <end position="1106"/>
    </location>
</feature>
<dbReference type="GO" id="GO:0016779">
    <property type="term" value="F:nucleotidyltransferase activity"/>
    <property type="evidence" value="ECO:0007669"/>
    <property type="project" value="UniProtKB-KW"/>
</dbReference>
<dbReference type="Pfam" id="PF00644">
    <property type="entry name" value="PARP"/>
    <property type="match status" value="1"/>
</dbReference>
<dbReference type="Gene3D" id="3.10.110.10">
    <property type="entry name" value="Ubiquitin Conjugating Enzyme"/>
    <property type="match status" value="1"/>
</dbReference>
<dbReference type="HOGENOM" id="CLU_003143_1_0_1"/>
<reference evidence="7 8" key="1">
    <citation type="submission" date="2014-04" db="EMBL/GenBank/DDBJ databases">
        <authorList>
            <consortium name="DOE Joint Genome Institute"/>
            <person name="Kuo A."/>
            <person name="Tarkka M."/>
            <person name="Buscot F."/>
            <person name="Kohler A."/>
            <person name="Nagy L.G."/>
            <person name="Floudas D."/>
            <person name="Copeland A."/>
            <person name="Barry K.W."/>
            <person name="Cichocki N."/>
            <person name="Veneault-Fourrey C."/>
            <person name="LaButti K."/>
            <person name="Lindquist E.A."/>
            <person name="Lipzen A."/>
            <person name="Lundell T."/>
            <person name="Morin E."/>
            <person name="Murat C."/>
            <person name="Sun H."/>
            <person name="Tunlid A."/>
            <person name="Henrissat B."/>
            <person name="Grigoriev I.V."/>
            <person name="Hibbett D.S."/>
            <person name="Martin F."/>
            <person name="Nordberg H.P."/>
            <person name="Cantor M.N."/>
            <person name="Hua S.X."/>
        </authorList>
    </citation>
    <scope>NUCLEOTIDE SEQUENCE [LARGE SCALE GENOMIC DNA]</scope>
    <source>
        <strain evidence="7 8">F 1598</strain>
    </source>
</reference>
<evidence type="ECO:0000256" key="3">
    <source>
        <dbReference type="ARBA" id="ARBA00022695"/>
    </source>
</evidence>
<keyword evidence="8" id="KW-1185">Reference proteome</keyword>
<keyword evidence="4" id="KW-0520">NAD</keyword>
<dbReference type="SUPFAM" id="SSF54495">
    <property type="entry name" value="UBC-like"/>
    <property type="match status" value="1"/>
</dbReference>
<dbReference type="PROSITE" id="PS50127">
    <property type="entry name" value="UBC_2"/>
    <property type="match status" value="1"/>
</dbReference>
<dbReference type="EMBL" id="KN833074">
    <property type="protein sequence ID" value="KIM73751.1"/>
    <property type="molecule type" value="Genomic_DNA"/>
</dbReference>
<dbReference type="SUPFAM" id="SSF56399">
    <property type="entry name" value="ADP-ribosylation"/>
    <property type="match status" value="1"/>
</dbReference>
<evidence type="ECO:0000256" key="2">
    <source>
        <dbReference type="ARBA" id="ARBA00022679"/>
    </source>
</evidence>
<dbReference type="InterPro" id="IPR000608">
    <property type="entry name" value="UBC"/>
</dbReference>
<dbReference type="STRING" id="765440.A0A0C3F1D5"/>
<dbReference type="Gene3D" id="3.90.228.10">
    <property type="match status" value="1"/>
</dbReference>
<feature type="region of interest" description="Disordered" evidence="5">
    <location>
        <begin position="1"/>
        <end position="32"/>
    </location>
</feature>
<dbReference type="GO" id="GO:0003950">
    <property type="term" value="F:NAD+ poly-ADP-ribosyltransferase activity"/>
    <property type="evidence" value="ECO:0007669"/>
    <property type="project" value="InterPro"/>
</dbReference>
<accession>A0A0C3F1D5</accession>
<evidence type="ECO:0000256" key="4">
    <source>
        <dbReference type="ARBA" id="ARBA00023027"/>
    </source>
</evidence>
<protein>
    <recommendedName>
        <fullName evidence="6">UBC core domain-containing protein</fullName>
    </recommendedName>
</protein>
<feature type="compositionally biased region" description="Acidic residues" evidence="5">
    <location>
        <begin position="1"/>
        <end position="23"/>
    </location>
</feature>
<dbReference type="CDD" id="cd23802">
    <property type="entry name" value="UBCc_UBE2Q"/>
    <property type="match status" value="1"/>
</dbReference>
<dbReference type="PANTHER" id="PTHR21328">
    <property type="entry name" value="POLY ADP-RIBOSE POLYMERASE FAMILY, MEMBER PARP"/>
    <property type="match status" value="1"/>
</dbReference>
<evidence type="ECO:0000313" key="7">
    <source>
        <dbReference type="EMBL" id="KIM73751.1"/>
    </source>
</evidence>
<proteinExistence type="predicted"/>
<name>A0A0C3F1D5_PILCF</name>
<dbReference type="SMART" id="SM00212">
    <property type="entry name" value="UBCc"/>
    <property type="match status" value="1"/>
</dbReference>
<evidence type="ECO:0000259" key="6">
    <source>
        <dbReference type="PROSITE" id="PS50127"/>
    </source>
</evidence>
<dbReference type="AlphaFoldDB" id="A0A0C3F1D5"/>
<evidence type="ECO:0000256" key="5">
    <source>
        <dbReference type="SAM" id="MobiDB-lite"/>
    </source>
</evidence>
<dbReference type="InterPro" id="IPR016135">
    <property type="entry name" value="UBQ-conjugating_enzyme/RWD"/>
</dbReference>
<organism evidence="7 8">
    <name type="scientific">Piloderma croceum (strain F 1598)</name>
    <dbReference type="NCBI Taxonomy" id="765440"/>
    <lineage>
        <taxon>Eukaryota</taxon>
        <taxon>Fungi</taxon>
        <taxon>Dikarya</taxon>
        <taxon>Basidiomycota</taxon>
        <taxon>Agaricomycotina</taxon>
        <taxon>Agaricomycetes</taxon>
        <taxon>Agaricomycetidae</taxon>
        <taxon>Atheliales</taxon>
        <taxon>Atheliaceae</taxon>
        <taxon>Piloderma</taxon>
    </lineage>
</organism>
<gene>
    <name evidence="7" type="ORF">PILCRDRAFT_99249</name>
</gene>
<dbReference type="InterPro" id="IPR051838">
    <property type="entry name" value="ARTD_PARP"/>
</dbReference>
<dbReference type="OrthoDB" id="109543at2759"/>
<dbReference type="InterPro" id="IPR012317">
    <property type="entry name" value="Poly(ADP-ribose)pol_cat_dom"/>
</dbReference>
<keyword evidence="1" id="KW-0328">Glycosyltransferase</keyword>
<dbReference type="InParanoid" id="A0A0C3F1D5"/>
<reference evidence="8" key="2">
    <citation type="submission" date="2015-01" db="EMBL/GenBank/DDBJ databases">
        <title>Evolutionary Origins and Diversification of the Mycorrhizal Mutualists.</title>
        <authorList>
            <consortium name="DOE Joint Genome Institute"/>
            <consortium name="Mycorrhizal Genomics Consortium"/>
            <person name="Kohler A."/>
            <person name="Kuo A."/>
            <person name="Nagy L.G."/>
            <person name="Floudas D."/>
            <person name="Copeland A."/>
            <person name="Barry K.W."/>
            <person name="Cichocki N."/>
            <person name="Veneault-Fourrey C."/>
            <person name="LaButti K."/>
            <person name="Lindquist E.A."/>
            <person name="Lipzen A."/>
            <person name="Lundell T."/>
            <person name="Morin E."/>
            <person name="Murat C."/>
            <person name="Riley R."/>
            <person name="Ohm R."/>
            <person name="Sun H."/>
            <person name="Tunlid A."/>
            <person name="Henrissat B."/>
            <person name="Grigoriev I.V."/>
            <person name="Hibbett D.S."/>
            <person name="Martin F."/>
        </authorList>
    </citation>
    <scope>NUCLEOTIDE SEQUENCE [LARGE SCALE GENOMIC DNA]</scope>
    <source>
        <strain evidence="8">F 1598</strain>
    </source>
</reference>